<dbReference type="PANTHER" id="PTHR41774">
    <property type="match status" value="1"/>
</dbReference>
<reference evidence="1" key="1">
    <citation type="submission" date="2021-07" db="EMBL/GenBank/DDBJ databases">
        <title>Zhongshania sp. CAU 1632 isolated from seawater.</title>
        <authorList>
            <person name="Kim W."/>
        </authorList>
    </citation>
    <scope>NUCLEOTIDE SEQUENCE</scope>
    <source>
        <strain evidence="1">CAU 1632</strain>
    </source>
</reference>
<organism evidence="1 2">
    <name type="scientific">Zhongshania aquimaris</name>
    <dbReference type="NCBI Taxonomy" id="2857107"/>
    <lineage>
        <taxon>Bacteria</taxon>
        <taxon>Pseudomonadati</taxon>
        <taxon>Pseudomonadota</taxon>
        <taxon>Gammaproteobacteria</taxon>
        <taxon>Cellvibrionales</taxon>
        <taxon>Spongiibacteraceae</taxon>
        <taxon>Zhongshania</taxon>
    </lineage>
</organism>
<name>A0ABS6VMN5_9GAMM</name>
<sequence length="103" mass="11224">MYKLVFFVPAAHCEQVKNAVFDAGAGGQGNYGHCSWQVLGQGQFMPLAGSQPFIGGLGEVEIVDEFRVETLCPEECVNDVIAALKNAHPYEEPAYELYQLASI</sequence>
<protein>
    <submittedName>
        <fullName evidence="1">NGG1p interacting factor NIF3</fullName>
    </submittedName>
</protein>
<dbReference type="RefSeq" id="WP_219041800.1">
    <property type="nucleotide sequence ID" value="NZ_JAHWDQ010000001.1"/>
</dbReference>
<comment type="caution">
    <text evidence="1">The sequence shown here is derived from an EMBL/GenBank/DDBJ whole genome shotgun (WGS) entry which is preliminary data.</text>
</comment>
<keyword evidence="2" id="KW-1185">Reference proteome</keyword>
<evidence type="ECO:0000313" key="2">
    <source>
        <dbReference type="Proteomes" id="UP001166291"/>
    </source>
</evidence>
<accession>A0ABS6VMN5</accession>
<gene>
    <name evidence="1" type="ORF">KXJ70_02090</name>
</gene>
<evidence type="ECO:0000313" key="1">
    <source>
        <dbReference type="EMBL" id="MBW2939549.1"/>
    </source>
</evidence>
<dbReference type="PANTHER" id="PTHR41774:SF1">
    <property type="entry name" value="NGG1P INTERACTING FACTOR NIF3"/>
    <property type="match status" value="1"/>
</dbReference>
<dbReference type="Proteomes" id="UP001166291">
    <property type="component" value="Unassembled WGS sequence"/>
</dbReference>
<proteinExistence type="predicted"/>
<dbReference type="EMBL" id="JAHWDQ010000001">
    <property type="protein sequence ID" value="MBW2939549.1"/>
    <property type="molecule type" value="Genomic_DNA"/>
</dbReference>